<evidence type="ECO:0000256" key="4">
    <source>
        <dbReference type="ARBA" id="ARBA00022461"/>
    </source>
</evidence>
<evidence type="ECO:0000256" key="3">
    <source>
        <dbReference type="ARBA" id="ARBA00022448"/>
    </source>
</evidence>
<evidence type="ECO:0000256" key="14">
    <source>
        <dbReference type="SAM" id="Phobius"/>
    </source>
</evidence>
<dbReference type="KEGG" id="goe:100904267"/>
<evidence type="ECO:0000256" key="11">
    <source>
        <dbReference type="ARBA" id="ARBA00023303"/>
    </source>
</evidence>
<dbReference type="GeneID" id="100904267"/>
<keyword evidence="5 12" id="KW-0812">Transmembrane</keyword>
<evidence type="ECO:0000256" key="12">
    <source>
        <dbReference type="RuleBase" id="RU000679"/>
    </source>
</evidence>
<evidence type="ECO:0000256" key="8">
    <source>
        <dbReference type="ARBA" id="ARBA00023065"/>
    </source>
</evidence>
<keyword evidence="10 12" id="KW-0739">Sodium transport</keyword>
<evidence type="ECO:0000256" key="6">
    <source>
        <dbReference type="ARBA" id="ARBA00022989"/>
    </source>
</evidence>
<evidence type="ECO:0000256" key="1">
    <source>
        <dbReference type="ARBA" id="ARBA00004141"/>
    </source>
</evidence>
<keyword evidence="3 12" id="KW-0813">Transport</keyword>
<reference evidence="16" key="1">
    <citation type="submission" date="2025-08" db="UniProtKB">
        <authorList>
            <consortium name="RefSeq"/>
        </authorList>
    </citation>
    <scope>IDENTIFICATION</scope>
</reference>
<evidence type="ECO:0000256" key="5">
    <source>
        <dbReference type="ARBA" id="ARBA00022692"/>
    </source>
</evidence>
<feature type="region of interest" description="Disordered" evidence="13">
    <location>
        <begin position="591"/>
        <end position="621"/>
    </location>
</feature>
<comment type="subcellular location">
    <subcellularLocation>
        <location evidence="1">Membrane</location>
        <topology evidence="1">Multi-pass membrane protein</topology>
    </subcellularLocation>
</comment>
<protein>
    <submittedName>
        <fullName evidence="16">Acid-sensing ion channel 1A</fullName>
    </submittedName>
</protein>
<name>A0AAJ7SDW0_9ACAR</name>
<sequence length="734" mass="84434">MQNGPLTQIYTRVSRKTPDRRSDNGSDKKEFREGSANSGKYYESFSRTRISFGELNEIFALSVTAHGFARIALTKKHRLRQIFWTLFVIAAMCGFLYHISFLLSNYFDYPVSTSTEEIHATELDFPTVTICNLNNVKKTKFEAYLMRMAKEQDDVAKQTTELPDFLATTAASSVKGSDDLQCFRTTDEIVNRSRTMDLSDMWINLVTTKRQIREFGHQAADMIVQCTYNSKDCFNTSSSIVSSQAYSSPRYGLCHSLTLKDADRLIQKSGAGLGLQFTINIERPEYLDIVSGEFGARILVHAVGSRPSLDTGGIILQPGTKTYIAAKMRQIVRLPDPFRGCTMNFSDSPLTEHLKKLKLDHLIGSKMLYTLEYCQTVCTEAYLYRACNCLDELAVERPHEKFSSCDPCNADQSRCRRAFYRGFTGSQGGKICSLLCRAECNEIRYDITTSQSEWPNLRQEYLAVTRFPEVNKRLEQSGINWTLVPESTDEQLAIMPGVDEFRRNYLRVHVYMQEMNYMRVKDESSYLMSQLIADLGGCLGLYIGVSVISLMEFTEHFMRCSSYGCKRQMIPLAKKITKRFAPKILRRGTTRRTVAPLGDPSSRFRETPRPPPPPIDSDEGVLSKLSRRRPHYFRRDRNESVIPQTPNQIMDPREWMRRDNYQQIVQARQRLQNLAQRDIQAVHEGEEFSLAVGFESEDDMLRTNRRRRIIRVKIEYRDLNRFEFSKVEAARGQQ</sequence>
<dbReference type="PANTHER" id="PTHR11690">
    <property type="entry name" value="AMILORIDE-SENSITIVE SODIUM CHANNEL-RELATED"/>
    <property type="match status" value="1"/>
</dbReference>
<dbReference type="PRINTS" id="PR01078">
    <property type="entry name" value="AMINACHANNEL"/>
</dbReference>
<dbReference type="RefSeq" id="XP_028966785.1">
    <property type="nucleotide sequence ID" value="XM_029110952.1"/>
</dbReference>
<dbReference type="GO" id="GO:0005886">
    <property type="term" value="C:plasma membrane"/>
    <property type="evidence" value="ECO:0007669"/>
    <property type="project" value="TreeGrafter"/>
</dbReference>
<evidence type="ECO:0000256" key="2">
    <source>
        <dbReference type="ARBA" id="ARBA00007193"/>
    </source>
</evidence>
<gene>
    <name evidence="16" type="primary">LOC100904267</name>
</gene>
<evidence type="ECO:0000256" key="13">
    <source>
        <dbReference type="SAM" id="MobiDB-lite"/>
    </source>
</evidence>
<dbReference type="Pfam" id="PF00858">
    <property type="entry name" value="ASC"/>
    <property type="match status" value="1"/>
</dbReference>
<evidence type="ECO:0000256" key="7">
    <source>
        <dbReference type="ARBA" id="ARBA00023053"/>
    </source>
</evidence>
<dbReference type="Gene3D" id="1.10.287.770">
    <property type="entry name" value="YojJ-like"/>
    <property type="match status" value="1"/>
</dbReference>
<feature type="compositionally biased region" description="Basic and acidic residues" evidence="13">
    <location>
        <begin position="16"/>
        <end position="33"/>
    </location>
</feature>
<evidence type="ECO:0000256" key="9">
    <source>
        <dbReference type="ARBA" id="ARBA00023136"/>
    </source>
</evidence>
<keyword evidence="4 12" id="KW-0894">Sodium channel</keyword>
<comment type="similarity">
    <text evidence="2 12">Belongs to the amiloride-sensitive sodium channel (TC 1.A.6) family.</text>
</comment>
<keyword evidence="7" id="KW-0915">Sodium</keyword>
<evidence type="ECO:0000256" key="10">
    <source>
        <dbReference type="ARBA" id="ARBA00023201"/>
    </source>
</evidence>
<dbReference type="AlphaFoldDB" id="A0AAJ7SDW0"/>
<feature type="transmembrane region" description="Helical" evidence="14">
    <location>
        <begin position="82"/>
        <end position="103"/>
    </location>
</feature>
<keyword evidence="11 12" id="KW-0407">Ion channel</keyword>
<keyword evidence="15" id="KW-1185">Reference proteome</keyword>
<keyword evidence="8 12" id="KW-0406">Ion transport</keyword>
<proteinExistence type="inferred from homology"/>
<evidence type="ECO:0000313" key="15">
    <source>
        <dbReference type="Proteomes" id="UP000694867"/>
    </source>
</evidence>
<accession>A0AAJ7SDW0</accession>
<organism evidence="15 16">
    <name type="scientific">Galendromus occidentalis</name>
    <name type="common">western predatory mite</name>
    <dbReference type="NCBI Taxonomy" id="34638"/>
    <lineage>
        <taxon>Eukaryota</taxon>
        <taxon>Metazoa</taxon>
        <taxon>Ecdysozoa</taxon>
        <taxon>Arthropoda</taxon>
        <taxon>Chelicerata</taxon>
        <taxon>Arachnida</taxon>
        <taxon>Acari</taxon>
        <taxon>Parasitiformes</taxon>
        <taxon>Mesostigmata</taxon>
        <taxon>Gamasina</taxon>
        <taxon>Phytoseioidea</taxon>
        <taxon>Phytoseiidae</taxon>
        <taxon>Typhlodrominae</taxon>
        <taxon>Galendromus</taxon>
    </lineage>
</organism>
<dbReference type="GO" id="GO:0015280">
    <property type="term" value="F:ligand-gated sodium channel activity"/>
    <property type="evidence" value="ECO:0007669"/>
    <property type="project" value="TreeGrafter"/>
</dbReference>
<evidence type="ECO:0000313" key="16">
    <source>
        <dbReference type="RefSeq" id="XP_028966785.1"/>
    </source>
</evidence>
<dbReference type="Proteomes" id="UP000694867">
    <property type="component" value="Unplaced"/>
</dbReference>
<dbReference type="Gene3D" id="2.60.470.10">
    <property type="entry name" value="Acid-sensing ion channels like domains"/>
    <property type="match status" value="1"/>
</dbReference>
<dbReference type="InterPro" id="IPR001873">
    <property type="entry name" value="ENaC"/>
</dbReference>
<feature type="region of interest" description="Disordered" evidence="13">
    <location>
        <begin position="12"/>
        <end position="34"/>
    </location>
</feature>
<dbReference type="PANTHER" id="PTHR11690:SF248">
    <property type="entry name" value="PICKPOCKET 17, ISOFORM A"/>
    <property type="match status" value="1"/>
</dbReference>
<keyword evidence="9 14" id="KW-0472">Membrane</keyword>
<keyword evidence="6 14" id="KW-1133">Transmembrane helix</keyword>